<evidence type="ECO:0000256" key="1">
    <source>
        <dbReference type="SAM" id="MobiDB-lite"/>
    </source>
</evidence>
<accession>A0ABX4ETA6</accession>
<dbReference type="EMBL" id="NEVR01000006">
    <property type="protein sequence ID" value="OZI57009.1"/>
    <property type="molecule type" value="Genomic_DNA"/>
</dbReference>
<organism evidence="3 4">
    <name type="scientific">Bordetella genomosp. 1</name>
    <dbReference type="NCBI Taxonomy" id="1395607"/>
    <lineage>
        <taxon>Bacteria</taxon>
        <taxon>Pseudomonadati</taxon>
        <taxon>Pseudomonadota</taxon>
        <taxon>Betaproteobacteria</taxon>
        <taxon>Burkholderiales</taxon>
        <taxon>Alcaligenaceae</taxon>
        <taxon>Bordetella</taxon>
    </lineage>
</organism>
<feature type="region of interest" description="Disordered" evidence="1">
    <location>
        <begin position="167"/>
        <end position="210"/>
    </location>
</feature>
<evidence type="ECO:0000256" key="2">
    <source>
        <dbReference type="SAM" id="SignalP"/>
    </source>
</evidence>
<feature type="compositionally biased region" description="Basic and acidic residues" evidence="1">
    <location>
        <begin position="194"/>
        <end position="210"/>
    </location>
</feature>
<gene>
    <name evidence="3" type="ORF">CAL27_22350</name>
</gene>
<name>A0ABX4ETA6_9BORD</name>
<protein>
    <recommendedName>
        <fullName evidence="5">Secreted protein</fullName>
    </recommendedName>
</protein>
<feature type="signal peptide" evidence="2">
    <location>
        <begin position="1"/>
        <end position="19"/>
    </location>
</feature>
<sequence length="210" mass="21387">MKTMILTLSLAMLSGGAVAQTSTSNASSTTNASAGINAAGNQQGVTFNSRSTTSDSLRTVPPVAGQAFYGSFSSDSCMVSGGGGGSVMGFGMNLAVPVEDSNCSLRRNFERTMQAAATTRDTDKSRRLETAAVDMLCQTDKATRAALSAQGLCTNLEAVAAAAAAAPPPTAANTVPTPPLASAQPVLPPQSPRRLPDVARSRIDDLYTPG</sequence>
<feature type="chain" id="PRO_5045422520" description="Secreted protein" evidence="2">
    <location>
        <begin position="20"/>
        <end position="210"/>
    </location>
</feature>
<dbReference type="RefSeq" id="WP_255032420.1">
    <property type="nucleotide sequence ID" value="NZ_NEVR01000006.1"/>
</dbReference>
<comment type="caution">
    <text evidence="3">The sequence shown here is derived from an EMBL/GenBank/DDBJ whole genome shotgun (WGS) entry which is preliminary data.</text>
</comment>
<keyword evidence="2" id="KW-0732">Signal</keyword>
<keyword evidence="4" id="KW-1185">Reference proteome</keyword>
<evidence type="ECO:0000313" key="4">
    <source>
        <dbReference type="Proteomes" id="UP000216354"/>
    </source>
</evidence>
<evidence type="ECO:0000313" key="3">
    <source>
        <dbReference type="EMBL" id="OZI57009.1"/>
    </source>
</evidence>
<proteinExistence type="predicted"/>
<reference evidence="3 4" key="1">
    <citation type="submission" date="2017-05" db="EMBL/GenBank/DDBJ databases">
        <title>Complete and WGS of Bordetella genogroups.</title>
        <authorList>
            <person name="Spilker T."/>
            <person name="Lipuma J."/>
        </authorList>
    </citation>
    <scope>NUCLEOTIDE SEQUENCE [LARGE SCALE GENOMIC DNA]</scope>
    <source>
        <strain evidence="3 4">AU9795</strain>
    </source>
</reference>
<evidence type="ECO:0008006" key="5">
    <source>
        <dbReference type="Google" id="ProtNLM"/>
    </source>
</evidence>
<dbReference type="Proteomes" id="UP000216354">
    <property type="component" value="Unassembled WGS sequence"/>
</dbReference>